<evidence type="ECO:0000256" key="4">
    <source>
        <dbReference type="ARBA" id="ARBA00022833"/>
    </source>
</evidence>
<keyword evidence="3" id="KW-0378">Hydrolase</keyword>
<feature type="domain" description="Peptidase M16 C-terminal" evidence="7">
    <location>
        <begin position="228"/>
        <end position="335"/>
    </location>
</feature>
<dbReference type="Gene3D" id="3.30.830.10">
    <property type="entry name" value="Metalloenzyme, LuxS/M16 peptidase-like"/>
    <property type="match status" value="2"/>
</dbReference>
<sequence>MRSIVSKITTFPLNIGTAVCKVLAIFSTLSALTFPVSAQDRLAPQSCDLDALAQPLYDAEQQIQYRQLDNGLQVRTLALENTQAVSIASQFDVGSRNEIKGQTGYAHLFEHMLFKGSKHAPGDSYTQTMSAFSGQFNASTFFDFTNYYLTIPSQALELSLWLEADRFRYPMLNQTTVANQQGAVLEEMATSIDNQPYVRKAMAFLLAQVEGTPYGHAVIGSVADVKAATPESLTAFHQRYYRPDAMQLSLVGDIPQQTHTWIDKQFGDWQVPEFEQPKLSDLVVEAKPVHGEIVDERGPWPAVLLAWHTAGTGSADAAALTLLEAYLFQNKSSLLKATSLNDPDQLLSYSIPLTMTHHGVTNLLLVPRARTSLDTLTKNAESLVAQVGNNQITEQQLCQLKQIWLNQALARLDSPSLLSRYLSAGQPRDKMQPLTGPWQRINAVTAADLQRISQQYFVGKTVRLDLLPPWYIRATKSILEVLPKGITDSLEESVM</sequence>
<evidence type="ECO:0000259" key="6">
    <source>
        <dbReference type="Pfam" id="PF00675"/>
    </source>
</evidence>
<dbReference type="PANTHER" id="PTHR43690">
    <property type="entry name" value="NARDILYSIN"/>
    <property type="match status" value="1"/>
</dbReference>
<evidence type="ECO:0000259" key="7">
    <source>
        <dbReference type="Pfam" id="PF05193"/>
    </source>
</evidence>
<keyword evidence="2" id="KW-0645">Protease</keyword>
<dbReference type="SUPFAM" id="SSF63411">
    <property type="entry name" value="LuxS/MPP-like metallohydrolase"/>
    <property type="match status" value="2"/>
</dbReference>
<dbReference type="RefSeq" id="WP_220782568.1">
    <property type="nucleotide sequence ID" value="NZ_BPEY01000083.1"/>
</dbReference>
<evidence type="ECO:0000256" key="3">
    <source>
        <dbReference type="ARBA" id="ARBA00022801"/>
    </source>
</evidence>
<keyword evidence="5" id="KW-0482">Metalloprotease</keyword>
<feature type="domain" description="Peptidase M16 N-terminal" evidence="6">
    <location>
        <begin position="80"/>
        <end position="195"/>
    </location>
</feature>
<evidence type="ECO:0000256" key="2">
    <source>
        <dbReference type="ARBA" id="ARBA00022670"/>
    </source>
</evidence>
<evidence type="ECO:0000313" key="8">
    <source>
        <dbReference type="EMBL" id="GIU50321.1"/>
    </source>
</evidence>
<dbReference type="InterPro" id="IPR007863">
    <property type="entry name" value="Peptidase_M16_C"/>
</dbReference>
<protein>
    <submittedName>
        <fullName evidence="8">Peptidase M16</fullName>
    </submittedName>
</protein>
<dbReference type="EMBL" id="BPEY01000083">
    <property type="protein sequence ID" value="GIU50321.1"/>
    <property type="molecule type" value="Genomic_DNA"/>
</dbReference>
<organism evidence="8 9">
    <name type="scientific">Shewanella sairae</name>
    <dbReference type="NCBI Taxonomy" id="190310"/>
    <lineage>
        <taxon>Bacteria</taxon>
        <taxon>Pseudomonadati</taxon>
        <taxon>Pseudomonadota</taxon>
        <taxon>Gammaproteobacteria</taxon>
        <taxon>Alteromonadales</taxon>
        <taxon>Shewanellaceae</taxon>
        <taxon>Shewanella</taxon>
    </lineage>
</organism>
<reference evidence="8" key="1">
    <citation type="submission" date="2021-05" db="EMBL/GenBank/DDBJ databases">
        <title>Molecular characterization for Shewanella algae harboring chromosomal blaOXA-55-like strains isolated from clinical and environment sample.</title>
        <authorList>
            <person name="Ohama Y."/>
            <person name="Aoki K."/>
            <person name="Harada S."/>
            <person name="Moriya K."/>
            <person name="Ishii Y."/>
            <person name="Tateda K."/>
        </authorList>
    </citation>
    <scope>NUCLEOTIDE SEQUENCE</scope>
    <source>
        <strain evidence="8">JCM 11563</strain>
    </source>
</reference>
<gene>
    <name evidence="8" type="ORF">TUM4438_35870</name>
</gene>
<accession>A0ABQ4PQD8</accession>
<dbReference type="Pfam" id="PF00675">
    <property type="entry name" value="Peptidase_M16"/>
    <property type="match status" value="1"/>
</dbReference>
<dbReference type="Pfam" id="PF05193">
    <property type="entry name" value="Peptidase_M16_C"/>
    <property type="match status" value="1"/>
</dbReference>
<dbReference type="Proteomes" id="UP000887104">
    <property type="component" value="Unassembled WGS sequence"/>
</dbReference>
<proteinExistence type="inferred from homology"/>
<evidence type="ECO:0000313" key="9">
    <source>
        <dbReference type="Proteomes" id="UP000887104"/>
    </source>
</evidence>
<evidence type="ECO:0000256" key="1">
    <source>
        <dbReference type="ARBA" id="ARBA00007261"/>
    </source>
</evidence>
<dbReference type="InterPro" id="IPR011249">
    <property type="entry name" value="Metalloenz_LuxS/M16"/>
</dbReference>
<dbReference type="PANTHER" id="PTHR43690:SF17">
    <property type="entry name" value="PROTEIN YHJJ"/>
    <property type="match status" value="1"/>
</dbReference>
<name>A0ABQ4PQD8_9GAMM</name>
<dbReference type="InterPro" id="IPR011765">
    <property type="entry name" value="Pept_M16_N"/>
</dbReference>
<keyword evidence="9" id="KW-1185">Reference proteome</keyword>
<dbReference type="InterPro" id="IPR050626">
    <property type="entry name" value="Peptidase_M16"/>
</dbReference>
<comment type="similarity">
    <text evidence="1">Belongs to the peptidase M16 family.</text>
</comment>
<comment type="caution">
    <text evidence="8">The sequence shown here is derived from an EMBL/GenBank/DDBJ whole genome shotgun (WGS) entry which is preliminary data.</text>
</comment>
<keyword evidence="4" id="KW-0862">Zinc</keyword>
<evidence type="ECO:0000256" key="5">
    <source>
        <dbReference type="ARBA" id="ARBA00023049"/>
    </source>
</evidence>